<dbReference type="OrthoDB" id="3560579at2759"/>
<dbReference type="HOGENOM" id="CLU_1749437_0_0_1"/>
<feature type="transmembrane region" description="Helical" evidence="1">
    <location>
        <begin position="26"/>
        <end position="49"/>
    </location>
</feature>
<accession>A0A0D2CVZ5</accession>
<name>A0A0D2CVZ5_9EURO</name>
<evidence type="ECO:0000313" key="2">
    <source>
        <dbReference type="EMBL" id="KIW35273.1"/>
    </source>
</evidence>
<keyword evidence="1" id="KW-0812">Transmembrane</keyword>
<dbReference type="Proteomes" id="UP000054466">
    <property type="component" value="Unassembled WGS sequence"/>
</dbReference>
<organism evidence="2 3">
    <name type="scientific">Cladophialophora immunda</name>
    <dbReference type="NCBI Taxonomy" id="569365"/>
    <lineage>
        <taxon>Eukaryota</taxon>
        <taxon>Fungi</taxon>
        <taxon>Dikarya</taxon>
        <taxon>Ascomycota</taxon>
        <taxon>Pezizomycotina</taxon>
        <taxon>Eurotiomycetes</taxon>
        <taxon>Chaetothyriomycetidae</taxon>
        <taxon>Chaetothyriales</taxon>
        <taxon>Herpotrichiellaceae</taxon>
        <taxon>Cladophialophora</taxon>
    </lineage>
</organism>
<feature type="transmembrane region" description="Helical" evidence="1">
    <location>
        <begin position="61"/>
        <end position="82"/>
    </location>
</feature>
<sequence length="149" mass="17144">MASFFALAIQQFPKDKEGNKSRPRGYVSGLIFGISFAVSIPFIIFAFNIGLFQHLWIKVWYIWPKLLLLGMLSILSHLKIFGIDKMSSGWKRGTQDSMNKYDPNYGAGLMNWLAQDNVRDAEDFRRMTNAYEILQTEHGPRARITTHLV</sequence>
<dbReference type="VEuPathDB" id="FungiDB:PV07_01977"/>
<reference evidence="2 3" key="1">
    <citation type="submission" date="2015-01" db="EMBL/GenBank/DDBJ databases">
        <title>The Genome Sequence of Cladophialophora immunda CBS83496.</title>
        <authorList>
            <consortium name="The Broad Institute Genomics Platform"/>
            <person name="Cuomo C."/>
            <person name="de Hoog S."/>
            <person name="Gorbushina A."/>
            <person name="Stielow B."/>
            <person name="Teixiera M."/>
            <person name="Abouelleil A."/>
            <person name="Chapman S.B."/>
            <person name="Priest M."/>
            <person name="Young S.K."/>
            <person name="Wortman J."/>
            <person name="Nusbaum C."/>
            <person name="Birren B."/>
        </authorList>
    </citation>
    <scope>NUCLEOTIDE SEQUENCE [LARGE SCALE GENOMIC DNA]</scope>
    <source>
        <strain evidence="2 3">CBS 83496</strain>
    </source>
</reference>
<keyword evidence="1" id="KW-0472">Membrane</keyword>
<evidence type="ECO:0000256" key="1">
    <source>
        <dbReference type="SAM" id="Phobius"/>
    </source>
</evidence>
<dbReference type="AlphaFoldDB" id="A0A0D2CVZ5"/>
<dbReference type="EMBL" id="KN847040">
    <property type="protein sequence ID" value="KIW35273.1"/>
    <property type="molecule type" value="Genomic_DNA"/>
</dbReference>
<dbReference type="GeneID" id="27341171"/>
<proteinExistence type="predicted"/>
<protein>
    <submittedName>
        <fullName evidence="2">Uncharacterized protein</fullName>
    </submittedName>
</protein>
<evidence type="ECO:0000313" key="3">
    <source>
        <dbReference type="Proteomes" id="UP000054466"/>
    </source>
</evidence>
<keyword evidence="1" id="KW-1133">Transmembrane helix</keyword>
<dbReference type="RefSeq" id="XP_016255489.1">
    <property type="nucleotide sequence ID" value="XM_016388561.1"/>
</dbReference>
<keyword evidence="3" id="KW-1185">Reference proteome</keyword>
<gene>
    <name evidence="2" type="ORF">PV07_01977</name>
</gene>